<dbReference type="EMBL" id="LTBA01000005">
    <property type="protein sequence ID" value="KYH35255.1"/>
    <property type="molecule type" value="Genomic_DNA"/>
</dbReference>
<proteinExistence type="predicted"/>
<comment type="caution">
    <text evidence="1">The sequence shown here is derived from an EMBL/GenBank/DDBJ whole genome shotgun (WGS) entry which is preliminary data.</text>
</comment>
<accession>A0A151B5R1</accession>
<gene>
    <name evidence="1" type="ORF">CLTEP_08800</name>
</gene>
<name>A0A151B5R1_9CLOT</name>
<dbReference type="Proteomes" id="UP000075531">
    <property type="component" value="Unassembled WGS sequence"/>
</dbReference>
<evidence type="ECO:0000313" key="1">
    <source>
        <dbReference type="EMBL" id="KYH35255.1"/>
    </source>
</evidence>
<dbReference type="RefSeq" id="WP_066823125.1">
    <property type="nucleotide sequence ID" value="NZ_LTBA01000005.1"/>
</dbReference>
<protein>
    <submittedName>
        <fullName evidence="1">Uncharacterized protein</fullName>
    </submittedName>
</protein>
<dbReference type="AlphaFoldDB" id="A0A151B5R1"/>
<dbReference type="STRING" id="1121338.CLTEP_08800"/>
<keyword evidence="2" id="KW-1185">Reference proteome</keyword>
<evidence type="ECO:0000313" key="2">
    <source>
        <dbReference type="Proteomes" id="UP000075531"/>
    </source>
</evidence>
<organism evidence="1 2">
    <name type="scientific">Clostridium tepidiprofundi DSM 19306</name>
    <dbReference type="NCBI Taxonomy" id="1121338"/>
    <lineage>
        <taxon>Bacteria</taxon>
        <taxon>Bacillati</taxon>
        <taxon>Bacillota</taxon>
        <taxon>Clostridia</taxon>
        <taxon>Eubacteriales</taxon>
        <taxon>Clostridiaceae</taxon>
        <taxon>Clostridium</taxon>
    </lineage>
</organism>
<sequence>MQIIDITSNVKFYPIGIYNNKIICKEIERKSLLSNSPYEVKCFYEYDIDKKLFKKLSSNDEKIYYYRYFDKSANTQNCIYYLMNETHTHYNTYTLYRIELKSGKEEKIYVFDVYEKYDVEIVPLNERYFLSFYREQKNSLDVKGRCKNVLNHNEACLFDIQEHKKYKVMDRNLVYGFKNILLQTKIKDVMHLIFEETYLEAWEKEEIFNRFDVYKKKKRIFNDSIRIIPFDDFISEVKIGRKKLTFNILDSKGFNGIVAFKGITSSALFYIVKNFDDNNEKLVIVDKKNLKKKEIVIQYEDNDEVMYQDIIYNIKASDKRIVHQIFYDNKVYNKELFYGNKEFVYDFKFGRASDFIEGRYMITNCIKGKEHKKYTAIIDTETNVIKEYEGESEVFDNVLVIY</sequence>
<reference evidence="1 2" key="1">
    <citation type="submission" date="2016-02" db="EMBL/GenBank/DDBJ databases">
        <title>Genome sequence of Clostridium tepidiprofundi DSM 19306.</title>
        <authorList>
            <person name="Poehlein A."/>
            <person name="Daniel R."/>
        </authorList>
    </citation>
    <scope>NUCLEOTIDE SEQUENCE [LARGE SCALE GENOMIC DNA]</scope>
    <source>
        <strain evidence="1 2">DSM 19306</strain>
    </source>
</reference>
<dbReference type="PATRIC" id="fig|1121338.3.peg.900"/>